<organism evidence="1 2">
    <name type="scientific">Desulfosarcina ovata subsp. sediminis</name>
    <dbReference type="NCBI Taxonomy" id="885957"/>
    <lineage>
        <taxon>Bacteria</taxon>
        <taxon>Pseudomonadati</taxon>
        <taxon>Thermodesulfobacteriota</taxon>
        <taxon>Desulfobacteria</taxon>
        <taxon>Desulfobacterales</taxon>
        <taxon>Desulfosarcinaceae</taxon>
        <taxon>Desulfosarcina</taxon>
    </lineage>
</organism>
<gene>
    <name evidence="1" type="ORF">DSCO28_17550</name>
</gene>
<evidence type="ECO:0000313" key="2">
    <source>
        <dbReference type="Proteomes" id="UP000425960"/>
    </source>
</evidence>
<sequence length="64" mass="7125">MSKNHLNTNQFAARFGVKGETVRRNLCVKGHFLGVKPIKLPNKRLLWPDVSPDQVAAQGKRAEG</sequence>
<accession>A0A5K7ZNG9</accession>
<evidence type="ECO:0000313" key="1">
    <source>
        <dbReference type="EMBL" id="BBO81189.1"/>
    </source>
</evidence>
<reference evidence="1 2" key="1">
    <citation type="submission" date="2019-11" db="EMBL/GenBank/DDBJ databases">
        <title>Comparative genomics of hydrocarbon-degrading Desulfosarcina strains.</title>
        <authorList>
            <person name="Watanabe M."/>
            <person name="Kojima H."/>
            <person name="Fukui M."/>
        </authorList>
    </citation>
    <scope>NUCLEOTIDE SEQUENCE [LARGE SCALE GENOMIC DNA]</scope>
    <source>
        <strain evidence="1 2">28bB2T</strain>
    </source>
</reference>
<dbReference type="RefSeq" id="WP_155321957.1">
    <property type="nucleotide sequence ID" value="NZ_AP021876.1"/>
</dbReference>
<proteinExistence type="predicted"/>
<dbReference type="EMBL" id="AP021876">
    <property type="protein sequence ID" value="BBO81189.1"/>
    <property type="molecule type" value="Genomic_DNA"/>
</dbReference>
<protein>
    <recommendedName>
        <fullName evidence="3">DNA-binding protein</fullName>
    </recommendedName>
</protein>
<dbReference type="Proteomes" id="UP000425960">
    <property type="component" value="Chromosome"/>
</dbReference>
<evidence type="ECO:0008006" key="3">
    <source>
        <dbReference type="Google" id="ProtNLM"/>
    </source>
</evidence>
<dbReference type="AlphaFoldDB" id="A0A5K7ZNG9"/>
<dbReference type="KEGG" id="dov:DSCO28_17550"/>
<name>A0A5K7ZNG9_9BACT</name>